<proteinExistence type="predicted"/>
<evidence type="ECO:0000313" key="2">
    <source>
        <dbReference type="Proteomes" id="UP000268093"/>
    </source>
</evidence>
<name>A0A433CYP5_9FUNG</name>
<evidence type="ECO:0000313" key="1">
    <source>
        <dbReference type="EMBL" id="RUP43704.1"/>
    </source>
</evidence>
<gene>
    <name evidence="1" type="ORF">BC936DRAFT_136837</name>
</gene>
<sequence length="285" mass="32079">MMVAGCELSERLKSRPSLRTLTLSVHFLTKWRKVTSIEIEQRPGEGETIFHLLKSVCGTVLNDTATVAQCQGSKCATLYVFKHHGSVEDHKWLLTKSDTFLIVWYKRNELPDVLPVEVTNTTAHSRTIPLVLLLSAGVRVARFCSSRASCNRMAVPLRHRFDPFLRLIRISVRRSQQHGSVRKRLRWGLLLPGRLLCHYHRGSGLGRQLSPAEAGKGRCPITFSTRRQPRHDCVLVGYDNLCDGDLREYGNRRAVLCSLVYGVPDFGSVAHDGEGTRRPGGDRII</sequence>
<accession>A0A433CYP5</accession>
<keyword evidence="2" id="KW-1185">Reference proteome</keyword>
<comment type="caution">
    <text evidence="1">The sequence shown here is derived from an EMBL/GenBank/DDBJ whole genome shotgun (WGS) entry which is preliminary data.</text>
</comment>
<protein>
    <submittedName>
        <fullName evidence="1">Uncharacterized protein</fullName>
    </submittedName>
</protein>
<dbReference type="Proteomes" id="UP000268093">
    <property type="component" value="Unassembled WGS sequence"/>
</dbReference>
<dbReference type="AlphaFoldDB" id="A0A433CYP5"/>
<dbReference type="EMBL" id="RBNI01010456">
    <property type="protein sequence ID" value="RUP43704.1"/>
    <property type="molecule type" value="Genomic_DNA"/>
</dbReference>
<organism evidence="1 2">
    <name type="scientific">Jimgerdemannia flammicorona</name>
    <dbReference type="NCBI Taxonomy" id="994334"/>
    <lineage>
        <taxon>Eukaryota</taxon>
        <taxon>Fungi</taxon>
        <taxon>Fungi incertae sedis</taxon>
        <taxon>Mucoromycota</taxon>
        <taxon>Mucoromycotina</taxon>
        <taxon>Endogonomycetes</taxon>
        <taxon>Endogonales</taxon>
        <taxon>Endogonaceae</taxon>
        <taxon>Jimgerdemannia</taxon>
    </lineage>
</organism>
<reference evidence="1 2" key="1">
    <citation type="journal article" date="2018" name="New Phytol.">
        <title>Phylogenomics of Endogonaceae and evolution of mycorrhizas within Mucoromycota.</title>
        <authorList>
            <person name="Chang Y."/>
            <person name="Desiro A."/>
            <person name="Na H."/>
            <person name="Sandor L."/>
            <person name="Lipzen A."/>
            <person name="Clum A."/>
            <person name="Barry K."/>
            <person name="Grigoriev I.V."/>
            <person name="Martin F.M."/>
            <person name="Stajich J.E."/>
            <person name="Smith M.E."/>
            <person name="Bonito G."/>
            <person name="Spatafora J.W."/>
        </authorList>
    </citation>
    <scope>NUCLEOTIDE SEQUENCE [LARGE SCALE GENOMIC DNA]</scope>
    <source>
        <strain evidence="1 2">GMNB39</strain>
    </source>
</reference>